<dbReference type="Proteomes" id="UP000254808">
    <property type="component" value="Chromosome"/>
</dbReference>
<name>A0A345UHA3_9BACT</name>
<dbReference type="GO" id="GO:0005737">
    <property type="term" value="C:cytoplasm"/>
    <property type="evidence" value="ECO:0007669"/>
    <property type="project" value="UniProtKB-SubCell"/>
</dbReference>
<dbReference type="Pfam" id="PF03588">
    <property type="entry name" value="Leu_Phe_trans"/>
    <property type="match status" value="1"/>
</dbReference>
<comment type="function">
    <text evidence="4">Functions in the N-end rule pathway of protein degradation where it conjugates Leu, Phe and, less efficiently, Met from aminoacyl-tRNAs to the N-termini of proteins containing an N-terminal arginine or lysine.</text>
</comment>
<dbReference type="EC" id="2.3.2.6" evidence="4"/>
<dbReference type="SUPFAM" id="SSF55729">
    <property type="entry name" value="Acyl-CoA N-acyltransferases (Nat)"/>
    <property type="match status" value="1"/>
</dbReference>
<comment type="subcellular location">
    <subcellularLocation>
        <location evidence="4">Cytoplasm</location>
    </subcellularLocation>
</comment>
<dbReference type="GO" id="GO:0030163">
    <property type="term" value="P:protein catabolic process"/>
    <property type="evidence" value="ECO:0007669"/>
    <property type="project" value="UniProtKB-UniRule"/>
</dbReference>
<evidence type="ECO:0000256" key="4">
    <source>
        <dbReference type="HAMAP-Rule" id="MF_00688"/>
    </source>
</evidence>
<evidence type="ECO:0000313" key="5">
    <source>
        <dbReference type="EMBL" id="AXI99854.1"/>
    </source>
</evidence>
<dbReference type="NCBIfam" id="TIGR00667">
    <property type="entry name" value="aat"/>
    <property type="match status" value="1"/>
</dbReference>
<dbReference type="EMBL" id="CP027806">
    <property type="protein sequence ID" value="AXI99854.1"/>
    <property type="molecule type" value="Genomic_DNA"/>
</dbReference>
<dbReference type="InterPro" id="IPR016181">
    <property type="entry name" value="Acyl_CoA_acyltransferase"/>
</dbReference>
<accession>A0A345UHA3</accession>
<comment type="similarity">
    <text evidence="4">Belongs to the L/F-transferase family.</text>
</comment>
<comment type="catalytic activity">
    <reaction evidence="4">
        <text>N-terminal L-lysyl-[protein] + L-leucyl-tRNA(Leu) = N-terminal L-leucyl-L-lysyl-[protein] + tRNA(Leu) + H(+)</text>
        <dbReference type="Rhea" id="RHEA:12340"/>
        <dbReference type="Rhea" id="RHEA-COMP:9613"/>
        <dbReference type="Rhea" id="RHEA-COMP:9622"/>
        <dbReference type="Rhea" id="RHEA-COMP:12670"/>
        <dbReference type="Rhea" id="RHEA-COMP:12671"/>
        <dbReference type="ChEBI" id="CHEBI:15378"/>
        <dbReference type="ChEBI" id="CHEBI:65249"/>
        <dbReference type="ChEBI" id="CHEBI:78442"/>
        <dbReference type="ChEBI" id="CHEBI:78494"/>
        <dbReference type="ChEBI" id="CHEBI:133043"/>
        <dbReference type="EC" id="2.3.2.6"/>
    </reaction>
</comment>
<dbReference type="AlphaFoldDB" id="A0A345UHA3"/>
<keyword evidence="1 4" id="KW-0963">Cytoplasm</keyword>
<reference evidence="5 6" key="1">
    <citation type="submission" date="2018-03" db="EMBL/GenBank/DDBJ databases">
        <title>Phenotypic and genomic properties of Cyclonatronum proteinivorum gen. nov., sp. nov., a haloalkaliphilic bacteroidete from soda lakes possessing Na+-translocating rhodopsin.</title>
        <authorList>
            <person name="Toshchakov S.V."/>
            <person name="Korzhenkov A."/>
            <person name="Samarov N.I."/>
            <person name="Kublanov I.V."/>
            <person name="Muntyan M.S."/>
            <person name="Sorokin D.Y."/>
        </authorList>
    </citation>
    <scope>NUCLEOTIDE SEQUENCE [LARGE SCALE GENOMIC DNA]</scope>
    <source>
        <strain evidence="5 6">Omega</strain>
    </source>
</reference>
<dbReference type="OrthoDB" id="9790282at2"/>
<dbReference type="GO" id="GO:0008914">
    <property type="term" value="F:leucyl-tRNA--protein transferase activity"/>
    <property type="evidence" value="ECO:0007669"/>
    <property type="project" value="UniProtKB-UniRule"/>
</dbReference>
<dbReference type="Gene3D" id="3.40.630.70">
    <property type="entry name" value="Leucyl/phenylalanyl-tRNA-protein transferase, C-terminal domain"/>
    <property type="match status" value="1"/>
</dbReference>
<evidence type="ECO:0000256" key="3">
    <source>
        <dbReference type="ARBA" id="ARBA00023315"/>
    </source>
</evidence>
<comment type="catalytic activity">
    <reaction evidence="4">
        <text>L-phenylalanyl-tRNA(Phe) + an N-terminal L-alpha-aminoacyl-[protein] = an N-terminal L-phenylalanyl-L-alpha-aminoacyl-[protein] + tRNA(Phe)</text>
        <dbReference type="Rhea" id="RHEA:43632"/>
        <dbReference type="Rhea" id="RHEA-COMP:9668"/>
        <dbReference type="Rhea" id="RHEA-COMP:9699"/>
        <dbReference type="Rhea" id="RHEA-COMP:10636"/>
        <dbReference type="Rhea" id="RHEA-COMP:10637"/>
        <dbReference type="ChEBI" id="CHEBI:78442"/>
        <dbReference type="ChEBI" id="CHEBI:78531"/>
        <dbReference type="ChEBI" id="CHEBI:78597"/>
        <dbReference type="ChEBI" id="CHEBI:83561"/>
        <dbReference type="EC" id="2.3.2.6"/>
    </reaction>
</comment>
<keyword evidence="6" id="KW-1185">Reference proteome</keyword>
<protein>
    <recommendedName>
        <fullName evidence="4">Leucyl/phenylalanyl-tRNA--protein transferase</fullName>
        <ecNumber evidence="4">2.3.2.6</ecNumber>
    </recommendedName>
    <alternativeName>
        <fullName evidence="4">L/F-transferase</fullName>
    </alternativeName>
    <alternativeName>
        <fullName evidence="4">Leucyltransferase</fullName>
    </alternativeName>
    <alternativeName>
        <fullName evidence="4">Phenyalanyltransferase</fullName>
    </alternativeName>
</protein>
<keyword evidence="3 4" id="KW-0012">Acyltransferase</keyword>
<dbReference type="RefSeq" id="WP_114983187.1">
    <property type="nucleotide sequence ID" value="NZ_CP027806.1"/>
</dbReference>
<evidence type="ECO:0000256" key="1">
    <source>
        <dbReference type="ARBA" id="ARBA00022490"/>
    </source>
</evidence>
<organism evidence="5 6">
    <name type="scientific">Cyclonatronum proteinivorum</name>
    <dbReference type="NCBI Taxonomy" id="1457365"/>
    <lineage>
        <taxon>Bacteria</taxon>
        <taxon>Pseudomonadati</taxon>
        <taxon>Balneolota</taxon>
        <taxon>Balneolia</taxon>
        <taxon>Balneolales</taxon>
        <taxon>Cyclonatronaceae</taxon>
        <taxon>Cyclonatronum</taxon>
    </lineage>
</organism>
<evidence type="ECO:0000256" key="2">
    <source>
        <dbReference type="ARBA" id="ARBA00022679"/>
    </source>
</evidence>
<evidence type="ECO:0000313" key="6">
    <source>
        <dbReference type="Proteomes" id="UP000254808"/>
    </source>
</evidence>
<dbReference type="InterPro" id="IPR004616">
    <property type="entry name" value="Leu/Phe-tRNA_Trfase"/>
</dbReference>
<dbReference type="InterPro" id="IPR042203">
    <property type="entry name" value="Leu/Phe-tRNA_Trfase_C"/>
</dbReference>
<gene>
    <name evidence="4" type="primary">aat</name>
    <name evidence="5" type="ORF">CYPRO_0570</name>
</gene>
<keyword evidence="2 4" id="KW-0808">Transferase</keyword>
<sequence length="201" mass="23061">MQQPDFGEPMLNIEQLIDAYRNGYFPMADGSGPEAEISYYTAWKRGIIPMEAFHMPKRALRTFRKMGYEAGINQQFEAVLEGCANRESTWINPVIHRTFLYLNQTGSAHSVEVFRDRKLVGGLYGLALGGAFFAESVFQDEPEAHKAALWFCHRHLTERGFTLWDAQFFTKHLGQFGCREIPASRYKTLLRQALKEPVTFV</sequence>
<comment type="catalytic activity">
    <reaction evidence="4">
        <text>N-terminal L-arginyl-[protein] + L-leucyl-tRNA(Leu) = N-terminal L-leucyl-L-arginyl-[protein] + tRNA(Leu) + H(+)</text>
        <dbReference type="Rhea" id="RHEA:50416"/>
        <dbReference type="Rhea" id="RHEA-COMP:9613"/>
        <dbReference type="Rhea" id="RHEA-COMP:9622"/>
        <dbReference type="Rhea" id="RHEA-COMP:12672"/>
        <dbReference type="Rhea" id="RHEA-COMP:12673"/>
        <dbReference type="ChEBI" id="CHEBI:15378"/>
        <dbReference type="ChEBI" id="CHEBI:64719"/>
        <dbReference type="ChEBI" id="CHEBI:78442"/>
        <dbReference type="ChEBI" id="CHEBI:78494"/>
        <dbReference type="ChEBI" id="CHEBI:133044"/>
        <dbReference type="EC" id="2.3.2.6"/>
    </reaction>
</comment>
<dbReference type="KEGG" id="cprv:CYPRO_0570"/>
<dbReference type="PANTHER" id="PTHR30098:SF2">
    <property type="entry name" value="LEUCYL_PHENYLALANYL-TRNA--PROTEIN TRANSFERASE"/>
    <property type="match status" value="1"/>
</dbReference>
<dbReference type="HAMAP" id="MF_00688">
    <property type="entry name" value="Leu_Phe_trans"/>
    <property type="match status" value="1"/>
</dbReference>
<proteinExistence type="inferred from homology"/>
<dbReference type="PANTHER" id="PTHR30098">
    <property type="entry name" value="LEUCYL/PHENYLALANYL-TRNA--PROTEIN TRANSFERASE"/>
    <property type="match status" value="1"/>
</dbReference>